<name>A0A067M0G4_BOTB1</name>
<dbReference type="HOGENOM" id="CLU_557755_0_0_1"/>
<evidence type="ECO:0000313" key="2">
    <source>
        <dbReference type="EMBL" id="KDQ08170.1"/>
    </source>
</evidence>
<dbReference type="EMBL" id="KL198094">
    <property type="protein sequence ID" value="KDQ08170.1"/>
    <property type="molecule type" value="Genomic_DNA"/>
</dbReference>
<evidence type="ECO:0000313" key="3">
    <source>
        <dbReference type="Proteomes" id="UP000027195"/>
    </source>
</evidence>
<keyword evidence="3" id="KW-1185">Reference proteome</keyword>
<protein>
    <submittedName>
        <fullName evidence="2">Uncharacterized protein</fullName>
    </submittedName>
</protein>
<dbReference type="STRING" id="930990.A0A067M0G4"/>
<organism evidence="2 3">
    <name type="scientific">Botryobasidium botryosum (strain FD-172 SS1)</name>
    <dbReference type="NCBI Taxonomy" id="930990"/>
    <lineage>
        <taxon>Eukaryota</taxon>
        <taxon>Fungi</taxon>
        <taxon>Dikarya</taxon>
        <taxon>Basidiomycota</taxon>
        <taxon>Agaricomycotina</taxon>
        <taxon>Agaricomycetes</taxon>
        <taxon>Cantharellales</taxon>
        <taxon>Botryobasidiaceae</taxon>
        <taxon>Botryobasidium</taxon>
    </lineage>
</organism>
<dbReference type="OrthoDB" id="5570013at2759"/>
<dbReference type="AlphaFoldDB" id="A0A067M0G4"/>
<dbReference type="InParanoid" id="A0A067M0G4"/>
<feature type="compositionally biased region" description="Basic and acidic residues" evidence="1">
    <location>
        <begin position="8"/>
        <end position="20"/>
    </location>
</feature>
<evidence type="ECO:0000256" key="1">
    <source>
        <dbReference type="SAM" id="MobiDB-lite"/>
    </source>
</evidence>
<feature type="region of interest" description="Disordered" evidence="1">
    <location>
        <begin position="1"/>
        <end position="39"/>
    </location>
</feature>
<sequence>MSLQNHTEGVHSDFPREKLSTDTSSDLPQYVREAGSLPPSPAELRRARLRRGARILGLSLLAWTFFSVLGDDSAKDYFYTSKPDEHSMASSPPWEKDVNVNCNTDISLGDKLSYKISTSSPKIVLYNHGPIQGRVDFVRAQDEEAKGVIGVEIAFEDDQSLFALPFGGGDDGEPRLKVCTIGDKDEPNPWGIGVCAGFHAEGYGRCLPRSHHKGGPRPSPPPPEYPVQAHITVTLPSGPLDLQVLITLLRQFNIAIEPGVLDGVSFKGVKLATVNAPISAYGLVSNWAELASANAPIEGTFLVDHALKIATANAPINANVTLSSEENPEHPTSLNLAGANAPITSFVNLRTVHPSYHSLAPDAVNGAFVVKSATAQASQYLVINEQPLNSDLHLESYTSNGPTYLELAPEFEGKFQLATTPGQKSVVQVNEDREDPSGEGRKRLVNQKSVFGFLVEGSVVWAEEGAKARRGSSQVKVGTAADDNLLVLN</sequence>
<gene>
    <name evidence="2" type="ORF">BOTBODRAFT_38157</name>
</gene>
<reference evidence="3" key="1">
    <citation type="journal article" date="2014" name="Proc. Natl. Acad. Sci. U.S.A.">
        <title>Extensive sampling of basidiomycete genomes demonstrates inadequacy of the white-rot/brown-rot paradigm for wood decay fungi.</title>
        <authorList>
            <person name="Riley R."/>
            <person name="Salamov A.A."/>
            <person name="Brown D.W."/>
            <person name="Nagy L.G."/>
            <person name="Floudas D."/>
            <person name="Held B.W."/>
            <person name="Levasseur A."/>
            <person name="Lombard V."/>
            <person name="Morin E."/>
            <person name="Otillar R."/>
            <person name="Lindquist E.A."/>
            <person name="Sun H."/>
            <person name="LaButti K.M."/>
            <person name="Schmutz J."/>
            <person name="Jabbour D."/>
            <person name="Luo H."/>
            <person name="Baker S.E."/>
            <person name="Pisabarro A.G."/>
            <person name="Walton J.D."/>
            <person name="Blanchette R.A."/>
            <person name="Henrissat B."/>
            <person name="Martin F."/>
            <person name="Cullen D."/>
            <person name="Hibbett D.S."/>
            <person name="Grigoriev I.V."/>
        </authorList>
    </citation>
    <scope>NUCLEOTIDE SEQUENCE [LARGE SCALE GENOMIC DNA]</scope>
    <source>
        <strain evidence="3">FD-172 SS1</strain>
    </source>
</reference>
<dbReference type="Proteomes" id="UP000027195">
    <property type="component" value="Unassembled WGS sequence"/>
</dbReference>
<proteinExistence type="predicted"/>
<accession>A0A067M0G4</accession>